<feature type="region of interest" description="Disordered" evidence="2">
    <location>
        <begin position="242"/>
        <end position="291"/>
    </location>
</feature>
<dbReference type="AlphaFoldDB" id="A0A8S1VGH6"/>
<feature type="coiled-coil region" evidence="1">
    <location>
        <begin position="212"/>
        <end position="239"/>
    </location>
</feature>
<feature type="coiled-coil region" evidence="1">
    <location>
        <begin position="117"/>
        <end position="165"/>
    </location>
</feature>
<accession>A0A8S1VGH6</accession>
<protein>
    <submittedName>
        <fullName evidence="3">Uncharacterized protein</fullName>
    </submittedName>
</protein>
<feature type="coiled-coil region" evidence="1">
    <location>
        <begin position="50"/>
        <end position="84"/>
    </location>
</feature>
<dbReference type="OrthoDB" id="308413at2759"/>
<feature type="compositionally biased region" description="Low complexity" evidence="2">
    <location>
        <begin position="245"/>
        <end position="257"/>
    </location>
</feature>
<evidence type="ECO:0000313" key="4">
    <source>
        <dbReference type="Proteomes" id="UP000689195"/>
    </source>
</evidence>
<feature type="compositionally biased region" description="Basic residues" evidence="2">
    <location>
        <begin position="277"/>
        <end position="291"/>
    </location>
</feature>
<gene>
    <name evidence="3" type="ORF">PPENT_87.1.T0630074</name>
</gene>
<dbReference type="Proteomes" id="UP000689195">
    <property type="component" value="Unassembled WGS sequence"/>
</dbReference>
<keyword evidence="1" id="KW-0175">Coiled coil</keyword>
<proteinExistence type="predicted"/>
<name>A0A8S1VGH6_9CILI</name>
<keyword evidence="4" id="KW-1185">Reference proteome</keyword>
<evidence type="ECO:0000313" key="3">
    <source>
        <dbReference type="EMBL" id="CAD8175475.1"/>
    </source>
</evidence>
<comment type="caution">
    <text evidence="3">The sequence shown here is derived from an EMBL/GenBank/DDBJ whole genome shotgun (WGS) entry which is preliminary data.</text>
</comment>
<feature type="compositionally biased region" description="Polar residues" evidence="2">
    <location>
        <begin position="258"/>
        <end position="276"/>
    </location>
</feature>
<organism evidence="3 4">
    <name type="scientific">Paramecium pentaurelia</name>
    <dbReference type="NCBI Taxonomy" id="43138"/>
    <lineage>
        <taxon>Eukaryota</taxon>
        <taxon>Sar</taxon>
        <taxon>Alveolata</taxon>
        <taxon>Ciliophora</taxon>
        <taxon>Intramacronucleata</taxon>
        <taxon>Oligohymenophorea</taxon>
        <taxon>Peniculida</taxon>
        <taxon>Parameciidae</taxon>
        <taxon>Paramecium</taxon>
    </lineage>
</organism>
<dbReference type="EMBL" id="CAJJDO010000063">
    <property type="protein sequence ID" value="CAD8175475.1"/>
    <property type="molecule type" value="Genomic_DNA"/>
</dbReference>
<evidence type="ECO:0000256" key="1">
    <source>
        <dbReference type="SAM" id="Coils"/>
    </source>
</evidence>
<evidence type="ECO:0000256" key="2">
    <source>
        <dbReference type="SAM" id="MobiDB-lite"/>
    </source>
</evidence>
<reference evidence="3" key="1">
    <citation type="submission" date="2021-01" db="EMBL/GenBank/DDBJ databases">
        <authorList>
            <consortium name="Genoscope - CEA"/>
            <person name="William W."/>
        </authorList>
    </citation>
    <scope>NUCLEOTIDE SEQUENCE</scope>
</reference>
<sequence length="291" mass="34266">MMTLTSKLYLYIYIKLRTLRWIVFYLILFWIEFQPIPQYQIIIKLNVAEIGELKKQLTKALTENAHLMQKNQLLELKLKETDERNCNIQKMNGTIMHVLNDLNVQNNRPSTEILKQQDQFNMKLMQYQKRIESYETQIKNLQTQLQEALISKNEQNQRITQLQEHDSQLLKQIGALESSVKTLTGQLQLQSKQTQEFSQQLEDVEFESQKQKFSQSVKIEELNEENMKLKEELKSLMGQYLRKTSSSMQSSVPASPQNVRLQPQVPQTSTTPISKKQTPKKRTTTISQWKK</sequence>